<dbReference type="PANTHER" id="PTHR44688">
    <property type="entry name" value="DNA-BINDING TRANSCRIPTIONAL ACTIVATOR DEVR_DOSR"/>
    <property type="match status" value="1"/>
</dbReference>
<evidence type="ECO:0000313" key="5">
    <source>
        <dbReference type="EMBL" id="TWP48115.1"/>
    </source>
</evidence>
<dbReference type="InterPro" id="IPR016032">
    <property type="entry name" value="Sig_transdc_resp-reg_C-effctor"/>
</dbReference>
<dbReference type="GO" id="GO:0003677">
    <property type="term" value="F:DNA binding"/>
    <property type="evidence" value="ECO:0007669"/>
    <property type="project" value="UniProtKB-KW"/>
</dbReference>
<dbReference type="PROSITE" id="PS50043">
    <property type="entry name" value="HTH_LUXR_2"/>
    <property type="match status" value="1"/>
</dbReference>
<dbReference type="OrthoDB" id="4309410at2"/>
<dbReference type="PRINTS" id="PR00038">
    <property type="entry name" value="HTHLUXR"/>
</dbReference>
<dbReference type="CDD" id="cd06170">
    <property type="entry name" value="LuxR_C_like"/>
    <property type="match status" value="1"/>
</dbReference>
<evidence type="ECO:0000256" key="1">
    <source>
        <dbReference type="ARBA" id="ARBA00023015"/>
    </source>
</evidence>
<dbReference type="InterPro" id="IPR036388">
    <property type="entry name" value="WH-like_DNA-bd_sf"/>
</dbReference>
<dbReference type="RefSeq" id="WP_146356736.1">
    <property type="nucleotide sequence ID" value="NZ_VOBR01000022.1"/>
</dbReference>
<accession>A0A563ELT7</accession>
<evidence type="ECO:0000256" key="3">
    <source>
        <dbReference type="ARBA" id="ARBA00023163"/>
    </source>
</evidence>
<keyword evidence="2" id="KW-0238">DNA-binding</keyword>
<evidence type="ECO:0000313" key="6">
    <source>
        <dbReference type="Proteomes" id="UP000316639"/>
    </source>
</evidence>
<dbReference type="AlphaFoldDB" id="A0A563ELT7"/>
<evidence type="ECO:0000259" key="4">
    <source>
        <dbReference type="PROSITE" id="PS50043"/>
    </source>
</evidence>
<dbReference type="GO" id="GO:0006355">
    <property type="term" value="P:regulation of DNA-templated transcription"/>
    <property type="evidence" value="ECO:0007669"/>
    <property type="project" value="InterPro"/>
</dbReference>
<dbReference type="Gene3D" id="1.10.10.10">
    <property type="entry name" value="Winged helix-like DNA-binding domain superfamily/Winged helix DNA-binding domain"/>
    <property type="match status" value="1"/>
</dbReference>
<dbReference type="EMBL" id="VOBR01000022">
    <property type="protein sequence ID" value="TWP48115.1"/>
    <property type="molecule type" value="Genomic_DNA"/>
</dbReference>
<sequence>MTRAVLSSREIETMELIARGLCNDEIAARLHVSVKTVKNRINSIFGKLHARHRAEAVAIWLGNHETVLMKAVS</sequence>
<name>A0A563ELT7_9PSEU</name>
<comment type="caution">
    <text evidence="5">The sequence shown here is derived from an EMBL/GenBank/DDBJ whole genome shotgun (WGS) entry which is preliminary data.</text>
</comment>
<organism evidence="5 6">
    <name type="scientific">Lentzea tibetensis</name>
    <dbReference type="NCBI Taxonomy" id="2591470"/>
    <lineage>
        <taxon>Bacteria</taxon>
        <taxon>Bacillati</taxon>
        <taxon>Actinomycetota</taxon>
        <taxon>Actinomycetes</taxon>
        <taxon>Pseudonocardiales</taxon>
        <taxon>Pseudonocardiaceae</taxon>
        <taxon>Lentzea</taxon>
    </lineage>
</organism>
<gene>
    <name evidence="5" type="ORF">FKR81_29485</name>
</gene>
<protein>
    <submittedName>
        <fullName evidence="5">Helix-turn-helix transcriptional regulator</fullName>
    </submittedName>
</protein>
<reference evidence="5 6" key="1">
    <citation type="submission" date="2019-07" db="EMBL/GenBank/DDBJ databases">
        <title>Lentzea xizangensis sp. nov., isolated from Qinghai-Tibetan Plateau Soils.</title>
        <authorList>
            <person name="Huang J."/>
        </authorList>
    </citation>
    <scope>NUCLEOTIDE SEQUENCE [LARGE SCALE GENOMIC DNA]</scope>
    <source>
        <strain evidence="5 6">FXJ1.1311</strain>
    </source>
</reference>
<dbReference type="SUPFAM" id="SSF46894">
    <property type="entry name" value="C-terminal effector domain of the bipartite response regulators"/>
    <property type="match status" value="1"/>
</dbReference>
<dbReference type="PANTHER" id="PTHR44688:SF25">
    <property type="entry name" value="HTH LUXR-TYPE DOMAIN-CONTAINING PROTEIN"/>
    <property type="match status" value="1"/>
</dbReference>
<keyword evidence="3" id="KW-0804">Transcription</keyword>
<dbReference type="Proteomes" id="UP000316639">
    <property type="component" value="Unassembled WGS sequence"/>
</dbReference>
<feature type="domain" description="HTH luxR-type" evidence="4">
    <location>
        <begin position="1"/>
        <end position="64"/>
    </location>
</feature>
<evidence type="ECO:0000256" key="2">
    <source>
        <dbReference type="ARBA" id="ARBA00023125"/>
    </source>
</evidence>
<proteinExistence type="predicted"/>
<keyword evidence="6" id="KW-1185">Reference proteome</keyword>
<dbReference type="PROSITE" id="PS00622">
    <property type="entry name" value="HTH_LUXR_1"/>
    <property type="match status" value="1"/>
</dbReference>
<dbReference type="InterPro" id="IPR000792">
    <property type="entry name" value="Tscrpt_reg_LuxR_C"/>
</dbReference>
<keyword evidence="1" id="KW-0805">Transcription regulation</keyword>
<dbReference type="SMART" id="SM00421">
    <property type="entry name" value="HTH_LUXR"/>
    <property type="match status" value="1"/>
</dbReference>
<dbReference type="Pfam" id="PF00196">
    <property type="entry name" value="GerE"/>
    <property type="match status" value="1"/>
</dbReference>